<name>A0A4P9K5C2_9GAMM</name>
<evidence type="ECO:0000256" key="3">
    <source>
        <dbReference type="ARBA" id="ARBA00022428"/>
    </source>
</evidence>
<dbReference type="RefSeq" id="WP_138564889.1">
    <property type="nucleotide sequence ID" value="NZ_CP040602.1"/>
</dbReference>
<keyword evidence="7 9" id="KW-1133">Transmembrane helix</keyword>
<dbReference type="CDD" id="cd13962">
    <property type="entry name" value="PT_UbiA_UBIAD1"/>
    <property type="match status" value="1"/>
</dbReference>
<proteinExistence type="predicted"/>
<feature type="transmembrane region" description="Helical" evidence="9">
    <location>
        <begin position="220"/>
        <end position="239"/>
    </location>
</feature>
<evidence type="ECO:0000256" key="6">
    <source>
        <dbReference type="ARBA" id="ARBA00022692"/>
    </source>
</evidence>
<dbReference type="AlphaFoldDB" id="A0A4P9K5C2"/>
<feature type="transmembrane region" description="Helical" evidence="9">
    <location>
        <begin position="15"/>
        <end position="33"/>
    </location>
</feature>
<feature type="transmembrane region" description="Helical" evidence="9">
    <location>
        <begin position="245"/>
        <end position="263"/>
    </location>
</feature>
<feature type="transmembrane region" description="Helical" evidence="9">
    <location>
        <begin position="94"/>
        <end position="115"/>
    </location>
</feature>
<evidence type="ECO:0000256" key="9">
    <source>
        <dbReference type="SAM" id="Phobius"/>
    </source>
</evidence>
<evidence type="ECO:0000256" key="5">
    <source>
        <dbReference type="ARBA" id="ARBA00022679"/>
    </source>
</evidence>
<feature type="transmembrane region" description="Helical" evidence="9">
    <location>
        <begin position="121"/>
        <end position="138"/>
    </location>
</feature>
<dbReference type="Pfam" id="PF01040">
    <property type="entry name" value="UbiA"/>
    <property type="match status" value="1"/>
</dbReference>
<feature type="transmembrane region" description="Helical" evidence="9">
    <location>
        <begin position="145"/>
        <end position="166"/>
    </location>
</feature>
<reference evidence="10 11" key="1">
    <citation type="submission" date="2019-05" db="EMBL/GenBank/DDBJ databases">
        <title>Thiomicrorhabdus sediminis sp. nov, a novel sulfur-oxidizing bacterium isolated from coastal sediment.</title>
        <authorList>
            <person name="Liu X."/>
        </authorList>
    </citation>
    <scope>NUCLEOTIDE SEQUENCE [LARGE SCALE GENOMIC DNA]</scope>
    <source>
        <strain evidence="10 11">G1</strain>
    </source>
</reference>
<dbReference type="Proteomes" id="UP000304864">
    <property type="component" value="Chromosome"/>
</dbReference>
<keyword evidence="5 10" id="KW-0808">Transferase</keyword>
<keyword evidence="4" id="KW-1003">Cell membrane</keyword>
<comment type="subcellular location">
    <subcellularLocation>
        <location evidence="1">Membrane</location>
        <topology evidence="1">Multi-pass membrane protein</topology>
    </subcellularLocation>
</comment>
<comment type="pathway">
    <text evidence="2">Quinol/quinone metabolism; menaquinone biosynthesis.</text>
</comment>
<dbReference type="InterPro" id="IPR000537">
    <property type="entry name" value="UbiA_prenyltransferase"/>
</dbReference>
<dbReference type="UniPathway" id="UPA00079"/>
<dbReference type="KEGG" id="thig:FE785_06015"/>
<dbReference type="PIRSF" id="PIRSF005355">
    <property type="entry name" value="UBIAD1"/>
    <property type="match status" value="1"/>
</dbReference>
<dbReference type="PANTHER" id="PTHR13929">
    <property type="entry name" value="1,4-DIHYDROXY-2-NAPHTHOATE OCTAPRENYLTRANSFERASE"/>
    <property type="match status" value="1"/>
</dbReference>
<dbReference type="OrthoDB" id="3344514at2"/>
<feature type="transmembrane region" description="Helical" evidence="9">
    <location>
        <begin position="275"/>
        <end position="297"/>
    </location>
</feature>
<evidence type="ECO:0000256" key="2">
    <source>
        <dbReference type="ARBA" id="ARBA00004863"/>
    </source>
</evidence>
<keyword evidence="3" id="KW-0474">Menaquinone biosynthesis</keyword>
<feature type="transmembrane region" description="Helical" evidence="9">
    <location>
        <begin position="172"/>
        <end position="191"/>
    </location>
</feature>
<evidence type="ECO:0000256" key="8">
    <source>
        <dbReference type="ARBA" id="ARBA00023136"/>
    </source>
</evidence>
<dbReference type="Gene3D" id="1.10.357.140">
    <property type="entry name" value="UbiA prenyltransferase"/>
    <property type="match status" value="1"/>
</dbReference>
<dbReference type="InterPro" id="IPR026046">
    <property type="entry name" value="UBIAD1"/>
</dbReference>
<evidence type="ECO:0000256" key="4">
    <source>
        <dbReference type="ARBA" id="ARBA00022475"/>
    </source>
</evidence>
<evidence type="ECO:0000313" key="11">
    <source>
        <dbReference type="Proteomes" id="UP000304864"/>
    </source>
</evidence>
<accession>A0A4P9K5C2</accession>
<dbReference type="PANTHER" id="PTHR13929:SF0">
    <property type="entry name" value="UBIA PRENYLTRANSFERASE DOMAIN-CONTAINING PROTEIN 1"/>
    <property type="match status" value="1"/>
</dbReference>
<keyword evidence="6 9" id="KW-0812">Transmembrane</keyword>
<evidence type="ECO:0000313" key="10">
    <source>
        <dbReference type="EMBL" id="QCU90214.1"/>
    </source>
</evidence>
<organism evidence="10 11">
    <name type="scientific">Thiomicrorhabdus sediminis</name>
    <dbReference type="NCBI Taxonomy" id="2580412"/>
    <lineage>
        <taxon>Bacteria</taxon>
        <taxon>Pseudomonadati</taxon>
        <taxon>Pseudomonadota</taxon>
        <taxon>Gammaproteobacteria</taxon>
        <taxon>Thiotrichales</taxon>
        <taxon>Piscirickettsiaceae</taxon>
        <taxon>Thiomicrorhabdus</taxon>
    </lineage>
</organism>
<dbReference type="GO" id="GO:0004659">
    <property type="term" value="F:prenyltransferase activity"/>
    <property type="evidence" value="ECO:0007669"/>
    <property type="project" value="InterPro"/>
</dbReference>
<evidence type="ECO:0000256" key="7">
    <source>
        <dbReference type="ARBA" id="ARBA00022989"/>
    </source>
</evidence>
<sequence length="298" mass="33028">MDKFTVVLQTMRPNFLTLAPVVIALVVSIEWYQGHAVDYGWLALIVVGALFAHISVNMLNEIQDFQSGLDKITPKTPFSGGSGALVDAPQMTQAVYKGFLVVMALLCLIGMLMVWYRGWPILLIGVIGMLLIIAYTRYITHMPWLCLIAPGLAFGPLIMMGADYVLTGRFSGVVLVLSMAVFFLVNNLLLLNQAPDIKADRTVGRFNIWMRLGQKGALRIFTLFSLMGFIVLVFAIEYYQLPAMLWLTLLALPLALFSVMRAYKAEMQISQLMPALAANVVLNHLLPILLIAGFWLAA</sequence>
<dbReference type="GO" id="GO:0042371">
    <property type="term" value="P:vitamin K biosynthetic process"/>
    <property type="evidence" value="ECO:0007669"/>
    <property type="project" value="TreeGrafter"/>
</dbReference>
<feature type="transmembrane region" description="Helical" evidence="9">
    <location>
        <begin position="39"/>
        <end position="59"/>
    </location>
</feature>
<protein>
    <submittedName>
        <fullName evidence="10">Prenyltransferase</fullName>
    </submittedName>
</protein>
<dbReference type="GO" id="GO:0009234">
    <property type="term" value="P:menaquinone biosynthetic process"/>
    <property type="evidence" value="ECO:0007669"/>
    <property type="project" value="UniProtKB-UniPathway"/>
</dbReference>
<dbReference type="GO" id="GO:0016020">
    <property type="term" value="C:membrane"/>
    <property type="evidence" value="ECO:0007669"/>
    <property type="project" value="UniProtKB-SubCell"/>
</dbReference>
<dbReference type="EMBL" id="CP040602">
    <property type="protein sequence ID" value="QCU90214.1"/>
    <property type="molecule type" value="Genomic_DNA"/>
</dbReference>
<keyword evidence="8 9" id="KW-0472">Membrane</keyword>
<gene>
    <name evidence="10" type="ORF">FE785_06015</name>
</gene>
<keyword evidence="11" id="KW-1185">Reference proteome</keyword>
<dbReference type="InterPro" id="IPR044878">
    <property type="entry name" value="UbiA_sf"/>
</dbReference>
<evidence type="ECO:0000256" key="1">
    <source>
        <dbReference type="ARBA" id="ARBA00004141"/>
    </source>
</evidence>